<dbReference type="EMBL" id="AWVJ01000019">
    <property type="protein sequence ID" value="ERK51850.1"/>
    <property type="molecule type" value="Genomic_DNA"/>
</dbReference>
<dbReference type="PATRIC" id="fig|1256908.3.peg.277"/>
<accession>U2PMS5</accession>
<evidence type="ECO:0000313" key="3">
    <source>
        <dbReference type="Proteomes" id="UP000016608"/>
    </source>
</evidence>
<keyword evidence="3" id="KW-1185">Reference proteome</keyword>
<feature type="transmembrane region" description="Helical" evidence="1">
    <location>
        <begin position="27"/>
        <end position="43"/>
    </location>
</feature>
<keyword evidence="1" id="KW-1133">Transmembrane helix</keyword>
<dbReference type="AlphaFoldDB" id="U2PMS5"/>
<dbReference type="RefSeq" id="WP_021739460.1">
    <property type="nucleotide sequence ID" value="NZ_KI271134.1"/>
</dbReference>
<dbReference type="GeneID" id="42786859"/>
<gene>
    <name evidence="2" type="ORF">HMPREF0373_00310</name>
</gene>
<comment type="caution">
    <text evidence="2">The sequence shown here is derived from an EMBL/GenBank/DDBJ whole genome shotgun (WGS) entry which is preliminary data.</text>
</comment>
<organism evidence="2 3">
    <name type="scientific">Eubacterium ramulus ATCC 29099</name>
    <dbReference type="NCBI Taxonomy" id="1256908"/>
    <lineage>
        <taxon>Bacteria</taxon>
        <taxon>Bacillati</taxon>
        <taxon>Bacillota</taxon>
        <taxon>Clostridia</taxon>
        <taxon>Eubacteriales</taxon>
        <taxon>Eubacteriaceae</taxon>
        <taxon>Eubacterium</taxon>
    </lineage>
</organism>
<dbReference type="InterPro" id="IPR036259">
    <property type="entry name" value="MFS_trans_sf"/>
</dbReference>
<dbReference type="eggNOG" id="COG2271">
    <property type="taxonomic scope" value="Bacteria"/>
</dbReference>
<evidence type="ECO:0000256" key="1">
    <source>
        <dbReference type="SAM" id="Phobius"/>
    </source>
</evidence>
<protein>
    <submittedName>
        <fullName evidence="2">Uncharacterized protein</fullName>
    </submittedName>
</protein>
<name>U2PMS5_EUBRA</name>
<dbReference type="HOGENOM" id="CLU_1545316_0_0_9"/>
<keyword evidence="1" id="KW-0472">Membrane</keyword>
<dbReference type="SUPFAM" id="SSF103473">
    <property type="entry name" value="MFS general substrate transporter"/>
    <property type="match status" value="1"/>
</dbReference>
<evidence type="ECO:0000313" key="2">
    <source>
        <dbReference type="EMBL" id="ERK51850.1"/>
    </source>
</evidence>
<proteinExistence type="predicted"/>
<dbReference type="Gene3D" id="3.90.1010.10">
    <property type="match status" value="1"/>
</dbReference>
<reference evidence="2 3" key="1">
    <citation type="submission" date="2013-06" db="EMBL/GenBank/DDBJ databases">
        <authorList>
            <person name="Weinstock G."/>
            <person name="Sodergren E."/>
            <person name="Lobos E.A."/>
            <person name="Fulton L."/>
            <person name="Fulton R."/>
            <person name="Courtney L."/>
            <person name="Fronick C."/>
            <person name="O'Laughlin M."/>
            <person name="Godfrey J."/>
            <person name="Wilson R.M."/>
            <person name="Miner T."/>
            <person name="Farmer C."/>
            <person name="Delehaunty K."/>
            <person name="Cordes M."/>
            <person name="Minx P."/>
            <person name="Tomlinson C."/>
            <person name="Chen J."/>
            <person name="Wollam A."/>
            <person name="Pepin K.H."/>
            <person name="Bhonagiri V."/>
            <person name="Zhang X."/>
            <person name="Warren W."/>
            <person name="Mitreva M."/>
            <person name="Mardis E.R."/>
            <person name="Wilson R.K."/>
        </authorList>
    </citation>
    <scope>NUCLEOTIDE SEQUENCE [LARGE SCALE GENOMIC DNA]</scope>
    <source>
        <strain evidence="2 3">ATCC 29099</strain>
    </source>
</reference>
<dbReference type="Proteomes" id="UP000016608">
    <property type="component" value="Unassembled WGS sequence"/>
</dbReference>
<feature type="transmembrane region" description="Helical" evidence="1">
    <location>
        <begin position="87"/>
        <end position="107"/>
    </location>
</feature>
<dbReference type="SUPFAM" id="SSF82649">
    <property type="entry name" value="SufE/NifU"/>
    <property type="match status" value="1"/>
</dbReference>
<keyword evidence="1" id="KW-0812">Transmembrane</keyword>
<feature type="transmembrane region" description="Helical" evidence="1">
    <location>
        <begin position="50"/>
        <end position="67"/>
    </location>
</feature>
<sequence length="173" mass="19057">MTILAFAGIVGSWIIGAMDQKLVTKKTMIFFGIWYAVALLLEVTEKRPLVIVFLIMFALALGGSANFTTSLPAAVFGRHGFKKVNSVLFPIQALVSSFGFCVNGNVLNATGNLRMSYVIAALFDKRTPQEICGAHIDFLEKTPLKEQISTDRFHGMQAVIRKTQDYSTSLTQM</sequence>